<dbReference type="EMBL" id="JASAOG010000012">
    <property type="protein sequence ID" value="KAK0065868.1"/>
    <property type="molecule type" value="Genomic_DNA"/>
</dbReference>
<protein>
    <submittedName>
        <fullName evidence="2">Uncharacterized protein</fullName>
    </submittedName>
</protein>
<keyword evidence="3" id="KW-1185">Reference proteome</keyword>
<proteinExistence type="predicted"/>
<name>A0AAD8FJ54_BIOPF</name>
<evidence type="ECO:0000313" key="2">
    <source>
        <dbReference type="EMBL" id="KAK0065868.1"/>
    </source>
</evidence>
<evidence type="ECO:0000313" key="3">
    <source>
        <dbReference type="Proteomes" id="UP001233172"/>
    </source>
</evidence>
<reference evidence="2" key="2">
    <citation type="submission" date="2023-04" db="EMBL/GenBank/DDBJ databases">
        <authorList>
            <person name="Bu L."/>
            <person name="Lu L."/>
            <person name="Laidemitt M.R."/>
            <person name="Zhang S.M."/>
            <person name="Mutuku M."/>
            <person name="Mkoji G."/>
            <person name="Steinauer M."/>
            <person name="Loker E.S."/>
        </authorList>
    </citation>
    <scope>NUCLEOTIDE SEQUENCE</scope>
    <source>
        <strain evidence="2">KasaAsao</strain>
        <tissue evidence="2">Whole Snail</tissue>
    </source>
</reference>
<feature type="compositionally biased region" description="Basic and acidic residues" evidence="1">
    <location>
        <begin position="41"/>
        <end position="55"/>
    </location>
</feature>
<sequence length="91" mass="9902">MATCGSTSLSWDVHRVGLLKRREGPTALMTTITTSSQERTGQLEKEKATPSENRADVFVGNTPPAVCSSHKPTSACSDHVHYLESVRDEQS</sequence>
<evidence type="ECO:0000256" key="1">
    <source>
        <dbReference type="SAM" id="MobiDB-lite"/>
    </source>
</evidence>
<gene>
    <name evidence="2" type="ORF">Bpfe_004665</name>
</gene>
<reference evidence="2" key="1">
    <citation type="journal article" date="2023" name="PLoS Negl. Trop. Dis.">
        <title>A genome sequence for Biomphalaria pfeifferi, the major vector snail for the human-infecting parasite Schistosoma mansoni.</title>
        <authorList>
            <person name="Bu L."/>
            <person name="Lu L."/>
            <person name="Laidemitt M.R."/>
            <person name="Zhang S.M."/>
            <person name="Mutuku M."/>
            <person name="Mkoji G."/>
            <person name="Steinauer M."/>
            <person name="Loker E.S."/>
        </authorList>
    </citation>
    <scope>NUCLEOTIDE SEQUENCE</scope>
    <source>
        <strain evidence="2">KasaAsao</strain>
    </source>
</reference>
<dbReference type="Proteomes" id="UP001233172">
    <property type="component" value="Unassembled WGS sequence"/>
</dbReference>
<organism evidence="2 3">
    <name type="scientific">Biomphalaria pfeifferi</name>
    <name type="common">Bloodfluke planorb</name>
    <name type="synonym">Freshwater snail</name>
    <dbReference type="NCBI Taxonomy" id="112525"/>
    <lineage>
        <taxon>Eukaryota</taxon>
        <taxon>Metazoa</taxon>
        <taxon>Spiralia</taxon>
        <taxon>Lophotrochozoa</taxon>
        <taxon>Mollusca</taxon>
        <taxon>Gastropoda</taxon>
        <taxon>Heterobranchia</taxon>
        <taxon>Euthyneura</taxon>
        <taxon>Panpulmonata</taxon>
        <taxon>Hygrophila</taxon>
        <taxon>Lymnaeoidea</taxon>
        <taxon>Planorbidae</taxon>
        <taxon>Biomphalaria</taxon>
    </lineage>
</organism>
<accession>A0AAD8FJ54</accession>
<feature type="region of interest" description="Disordered" evidence="1">
    <location>
        <begin position="34"/>
        <end position="58"/>
    </location>
</feature>
<dbReference type="AlphaFoldDB" id="A0AAD8FJ54"/>
<comment type="caution">
    <text evidence="2">The sequence shown here is derived from an EMBL/GenBank/DDBJ whole genome shotgun (WGS) entry which is preliminary data.</text>
</comment>